<comment type="subcellular location">
    <subcellularLocation>
        <location evidence="1">Cell membrane</location>
        <topology evidence="1">Multi-pass membrane protein</topology>
    </subcellularLocation>
</comment>
<dbReference type="InterPro" id="IPR000390">
    <property type="entry name" value="Small_drug/metabolite_transptr"/>
</dbReference>
<keyword evidence="7 12" id="KW-0812">Transmembrane</keyword>
<evidence type="ECO:0000256" key="10">
    <source>
        <dbReference type="ARBA" id="ARBA00023098"/>
    </source>
</evidence>
<dbReference type="SUPFAM" id="SSF103481">
    <property type="entry name" value="Multidrug resistance efflux transporter EmrE"/>
    <property type="match status" value="1"/>
</dbReference>
<dbReference type="EMBL" id="JBHLWN010000115">
    <property type="protein sequence ID" value="MFC0216249.1"/>
    <property type="molecule type" value="Genomic_DNA"/>
</dbReference>
<dbReference type="PANTHER" id="PTHR30561:SF9">
    <property type="entry name" value="4-AMINO-4-DEOXY-L-ARABINOSE-PHOSPHOUNDECAPRENOL FLIPPASE SUBUNIT ARNF-RELATED"/>
    <property type="match status" value="1"/>
</dbReference>
<sequence length="115" mass="12508">MVYILLAINILLLVAGQTVWKIGLTKLGGLQLSNWSHVLLSPYILLGIVCYGAATVLWLSILSRLPLSVAYPMQSAAYVVALLIAAFVLREVVPPHRWIGVMVILSGIVIVSWKG</sequence>
<evidence type="ECO:0000256" key="1">
    <source>
        <dbReference type="ARBA" id="ARBA00004651"/>
    </source>
</evidence>
<keyword evidence="11 12" id="KW-0472">Membrane</keyword>
<name>A0ABV6DUB8_9BACL</name>
<protein>
    <submittedName>
        <fullName evidence="14">EamA family transporter</fullName>
    </submittedName>
</protein>
<accession>A0ABV6DUB8</accession>
<evidence type="ECO:0000313" key="14">
    <source>
        <dbReference type="EMBL" id="MFC0216249.1"/>
    </source>
</evidence>
<evidence type="ECO:0000256" key="6">
    <source>
        <dbReference type="ARBA" id="ARBA00022556"/>
    </source>
</evidence>
<proteinExistence type="inferred from homology"/>
<comment type="similarity">
    <text evidence="2">Belongs to the EamA transporter family.</text>
</comment>
<dbReference type="PANTHER" id="PTHR30561">
    <property type="entry name" value="SMR FAMILY PROTON-DEPENDENT DRUG EFFLUX TRANSPORTER SUGE"/>
    <property type="match status" value="1"/>
</dbReference>
<dbReference type="InterPro" id="IPR000620">
    <property type="entry name" value="EamA_dom"/>
</dbReference>
<comment type="caution">
    <text evidence="14">The sequence shown here is derived from an EMBL/GenBank/DDBJ whole genome shotgun (WGS) entry which is preliminary data.</text>
</comment>
<dbReference type="Gene3D" id="1.10.3730.20">
    <property type="match status" value="1"/>
</dbReference>
<evidence type="ECO:0000256" key="7">
    <source>
        <dbReference type="ARBA" id="ARBA00022692"/>
    </source>
</evidence>
<dbReference type="Proteomes" id="UP001589776">
    <property type="component" value="Unassembled WGS sequence"/>
</dbReference>
<feature type="domain" description="EamA" evidence="13">
    <location>
        <begin position="26"/>
        <end position="112"/>
    </location>
</feature>
<keyword evidence="10" id="KW-0443">Lipid metabolism</keyword>
<evidence type="ECO:0000256" key="11">
    <source>
        <dbReference type="ARBA" id="ARBA00023136"/>
    </source>
</evidence>
<evidence type="ECO:0000259" key="13">
    <source>
        <dbReference type="Pfam" id="PF00892"/>
    </source>
</evidence>
<evidence type="ECO:0000256" key="5">
    <source>
        <dbReference type="ARBA" id="ARBA00022519"/>
    </source>
</evidence>
<evidence type="ECO:0000256" key="3">
    <source>
        <dbReference type="ARBA" id="ARBA00022475"/>
    </source>
</evidence>
<keyword evidence="5" id="KW-0997">Cell inner membrane</keyword>
<feature type="transmembrane region" description="Helical" evidence="12">
    <location>
        <begin position="69"/>
        <end position="89"/>
    </location>
</feature>
<keyword evidence="9 12" id="KW-1133">Transmembrane helix</keyword>
<dbReference type="RefSeq" id="WP_377474239.1">
    <property type="nucleotide sequence ID" value="NZ_JBHLWN010000115.1"/>
</dbReference>
<reference evidence="14 15" key="1">
    <citation type="submission" date="2024-09" db="EMBL/GenBank/DDBJ databases">
        <authorList>
            <person name="Sun Q."/>
            <person name="Mori K."/>
        </authorList>
    </citation>
    <scope>NUCLEOTIDE SEQUENCE [LARGE SCALE GENOMIC DNA]</scope>
    <source>
        <strain evidence="14 15">CCM 7759</strain>
    </source>
</reference>
<keyword evidence="6" id="KW-0441">Lipid A biosynthesis</keyword>
<evidence type="ECO:0000256" key="9">
    <source>
        <dbReference type="ARBA" id="ARBA00022989"/>
    </source>
</evidence>
<keyword evidence="4" id="KW-0444">Lipid biosynthesis</keyword>
<evidence type="ECO:0000256" key="12">
    <source>
        <dbReference type="SAM" id="Phobius"/>
    </source>
</evidence>
<organism evidence="14 15">
    <name type="scientific">Paenibacillus chartarius</name>
    <dbReference type="NCBI Taxonomy" id="747481"/>
    <lineage>
        <taxon>Bacteria</taxon>
        <taxon>Bacillati</taxon>
        <taxon>Bacillota</taxon>
        <taxon>Bacilli</taxon>
        <taxon>Bacillales</taxon>
        <taxon>Paenibacillaceae</taxon>
        <taxon>Paenibacillus</taxon>
    </lineage>
</organism>
<evidence type="ECO:0000313" key="15">
    <source>
        <dbReference type="Proteomes" id="UP001589776"/>
    </source>
</evidence>
<keyword evidence="3" id="KW-1003">Cell membrane</keyword>
<dbReference type="Pfam" id="PF00892">
    <property type="entry name" value="EamA"/>
    <property type="match status" value="1"/>
</dbReference>
<dbReference type="InterPro" id="IPR037185">
    <property type="entry name" value="EmrE-like"/>
</dbReference>
<evidence type="ECO:0000256" key="8">
    <source>
        <dbReference type="ARBA" id="ARBA00022985"/>
    </source>
</evidence>
<evidence type="ECO:0000256" key="2">
    <source>
        <dbReference type="ARBA" id="ARBA00007362"/>
    </source>
</evidence>
<keyword evidence="15" id="KW-1185">Reference proteome</keyword>
<evidence type="ECO:0000256" key="4">
    <source>
        <dbReference type="ARBA" id="ARBA00022516"/>
    </source>
</evidence>
<feature type="transmembrane region" description="Helical" evidence="12">
    <location>
        <begin position="95"/>
        <end position="113"/>
    </location>
</feature>
<keyword evidence="8" id="KW-0448">Lipopolysaccharide biosynthesis</keyword>
<feature type="transmembrane region" description="Helical" evidence="12">
    <location>
        <begin position="40"/>
        <end position="62"/>
    </location>
</feature>
<gene>
    <name evidence="14" type="ORF">ACFFK0_28020</name>
</gene>